<dbReference type="InterPro" id="IPR050312">
    <property type="entry name" value="IolE/XylAMocC-like"/>
</dbReference>
<dbReference type="Gene3D" id="3.20.20.150">
    <property type="entry name" value="Divalent-metal-dependent TIM barrel enzymes"/>
    <property type="match status" value="1"/>
</dbReference>
<dbReference type="InterPro" id="IPR036237">
    <property type="entry name" value="Xyl_isomerase-like_sf"/>
</dbReference>
<proteinExistence type="predicted"/>
<dbReference type="GO" id="GO:0016853">
    <property type="term" value="F:isomerase activity"/>
    <property type="evidence" value="ECO:0007669"/>
    <property type="project" value="UniProtKB-KW"/>
</dbReference>
<dbReference type="OrthoDB" id="15009at2157"/>
<evidence type="ECO:0000313" key="3">
    <source>
        <dbReference type="Proteomes" id="UP000058613"/>
    </source>
</evidence>
<reference evidence="2 3" key="1">
    <citation type="submission" date="2015-10" db="EMBL/GenBank/DDBJ databases">
        <title>Complete genome sequence of hyperthermophilic archaeon Pyrodictium delaneyi Su06.</title>
        <authorList>
            <person name="Jung J.-H."/>
            <person name="Lin J."/>
            <person name="Holden J.F."/>
            <person name="Park C.-S."/>
        </authorList>
    </citation>
    <scope>NUCLEOTIDE SEQUENCE [LARGE SCALE GENOMIC DNA]</scope>
    <source>
        <strain evidence="2 3">Su06</strain>
    </source>
</reference>
<gene>
    <name evidence="2" type="ORF">Pyrde_0146</name>
</gene>
<name>A0A0P0N1Z2_9CREN</name>
<dbReference type="KEGG" id="pdl:Pyrde_0146"/>
<dbReference type="STRING" id="1273541.Pyrde_0146"/>
<dbReference type="PANTHER" id="PTHR12110">
    <property type="entry name" value="HYDROXYPYRUVATE ISOMERASE"/>
    <property type="match status" value="1"/>
</dbReference>
<protein>
    <submittedName>
        <fullName evidence="2">Sugar phosphate isomerase/epimerase</fullName>
    </submittedName>
</protein>
<keyword evidence="2" id="KW-0413">Isomerase</keyword>
<dbReference type="RefSeq" id="WP_143522180.1">
    <property type="nucleotide sequence ID" value="NZ_CP013011.1"/>
</dbReference>
<evidence type="ECO:0000313" key="2">
    <source>
        <dbReference type="EMBL" id="ALL00196.1"/>
    </source>
</evidence>
<dbReference type="InterPro" id="IPR013022">
    <property type="entry name" value="Xyl_isomerase-like_TIM-brl"/>
</dbReference>
<evidence type="ECO:0000259" key="1">
    <source>
        <dbReference type="Pfam" id="PF01261"/>
    </source>
</evidence>
<sequence>MQLYKNLIASTRTLPLPLVPSIEKLYELGFNRIDINYANLERSGVDDPSVLTHFRWALLTANKIGVDPVTLHAPWEEYFLLALGRGVDYAVAEAKLLMEMAYSYGIEVVVFHPFSAKHVGAHRVEWLNKRFFALLAEHSEREGLSIIAVENAAHSQPWRSLEKLAELVKRIDSPMLKVCLDTGHANLNGYNLSDAARIFADMSIACMHVHDNNGRVDEHAMPGTGSIDWSNARFFPEGALKRIVVEIDCREEPKICGLHIVAAFAATRELLLGQYNE</sequence>
<dbReference type="Pfam" id="PF01261">
    <property type="entry name" value="AP_endonuc_2"/>
    <property type="match status" value="1"/>
</dbReference>
<organism evidence="2 3">
    <name type="scientific">Pyrodictium delaneyi</name>
    <dbReference type="NCBI Taxonomy" id="1273541"/>
    <lineage>
        <taxon>Archaea</taxon>
        <taxon>Thermoproteota</taxon>
        <taxon>Thermoprotei</taxon>
        <taxon>Desulfurococcales</taxon>
        <taxon>Pyrodictiaceae</taxon>
        <taxon>Pyrodictium</taxon>
    </lineage>
</organism>
<feature type="domain" description="Xylose isomerase-like TIM barrel" evidence="1">
    <location>
        <begin position="25"/>
        <end position="230"/>
    </location>
</feature>
<dbReference type="GeneID" id="26098472"/>
<accession>A0A0P0N1Z2</accession>
<dbReference type="AlphaFoldDB" id="A0A0P0N1Z2"/>
<dbReference type="EMBL" id="CP013011">
    <property type="protein sequence ID" value="ALL00196.1"/>
    <property type="molecule type" value="Genomic_DNA"/>
</dbReference>
<dbReference type="SUPFAM" id="SSF51658">
    <property type="entry name" value="Xylose isomerase-like"/>
    <property type="match status" value="1"/>
</dbReference>
<dbReference type="Proteomes" id="UP000058613">
    <property type="component" value="Chromosome"/>
</dbReference>